<feature type="transmembrane region" description="Helical" evidence="13">
    <location>
        <begin position="46"/>
        <end position="62"/>
    </location>
</feature>
<keyword evidence="8 13" id="KW-1133">Transmembrane helix</keyword>
<evidence type="ECO:0000256" key="4">
    <source>
        <dbReference type="ARBA" id="ARBA00022538"/>
    </source>
</evidence>
<comment type="caution">
    <text evidence="14">The sequence shown here is derived from an EMBL/GenBank/DDBJ whole genome shotgun (WGS) entry which is preliminary data.</text>
</comment>
<feature type="transmembrane region" description="Helical" evidence="13">
    <location>
        <begin position="74"/>
        <end position="98"/>
    </location>
</feature>
<feature type="transmembrane region" description="Helical" evidence="13">
    <location>
        <begin position="151"/>
        <end position="171"/>
    </location>
</feature>
<dbReference type="AlphaFoldDB" id="X0QRM7"/>
<evidence type="ECO:0000256" key="7">
    <source>
        <dbReference type="ARBA" id="ARBA00022958"/>
    </source>
</evidence>
<feature type="transmembrane region" description="Helical" evidence="13">
    <location>
        <begin position="110"/>
        <end position="130"/>
    </location>
</feature>
<keyword evidence="4" id="KW-0633">Potassium transport</keyword>
<keyword evidence="15" id="KW-1185">Reference proteome</keyword>
<gene>
    <name evidence="14" type="ORF">FC83_GL000535</name>
</gene>
<evidence type="ECO:0000313" key="15">
    <source>
        <dbReference type="Proteomes" id="UP000051236"/>
    </source>
</evidence>
<evidence type="ECO:0000256" key="1">
    <source>
        <dbReference type="ARBA" id="ARBA00004141"/>
    </source>
</evidence>
<evidence type="ECO:0000256" key="12">
    <source>
        <dbReference type="ARBA" id="ARBA00034430"/>
    </source>
</evidence>
<dbReference type="EMBL" id="AZGA01000074">
    <property type="protein sequence ID" value="KRM31855.1"/>
    <property type="molecule type" value="Genomic_DNA"/>
</dbReference>
<dbReference type="eggNOG" id="COG3548">
    <property type="taxonomic scope" value="Bacteria"/>
</dbReference>
<dbReference type="GO" id="GO:0016020">
    <property type="term" value="C:membrane"/>
    <property type="evidence" value="ECO:0007669"/>
    <property type="project" value="UniProtKB-SubCell"/>
</dbReference>
<evidence type="ECO:0000256" key="10">
    <source>
        <dbReference type="ARBA" id="ARBA00023136"/>
    </source>
</evidence>
<dbReference type="RefSeq" id="WP_035455127.1">
    <property type="nucleotide sequence ID" value="NZ_AZGA01000074.1"/>
</dbReference>
<reference evidence="14 15" key="1">
    <citation type="journal article" date="2015" name="Genome Announc.">
        <title>Expanding the biotechnology potential of lactobacilli through comparative genomics of 213 strains and associated genera.</title>
        <authorList>
            <person name="Sun Z."/>
            <person name="Harris H.M."/>
            <person name="McCann A."/>
            <person name="Guo C."/>
            <person name="Argimon S."/>
            <person name="Zhang W."/>
            <person name="Yang X."/>
            <person name="Jeffery I.B."/>
            <person name="Cooney J.C."/>
            <person name="Kagawa T.F."/>
            <person name="Liu W."/>
            <person name="Song Y."/>
            <person name="Salvetti E."/>
            <person name="Wrobel A."/>
            <person name="Rasinkangas P."/>
            <person name="Parkhill J."/>
            <person name="Rea M.C."/>
            <person name="O'Sullivan O."/>
            <person name="Ritari J."/>
            <person name="Douillard F.P."/>
            <person name="Paul Ross R."/>
            <person name="Yang R."/>
            <person name="Briner A.E."/>
            <person name="Felis G.E."/>
            <person name="de Vos W.M."/>
            <person name="Barrangou R."/>
            <person name="Klaenhammer T.R."/>
            <person name="Caufield P.W."/>
            <person name="Cui Y."/>
            <person name="Zhang H."/>
            <person name="O'Toole P.W."/>
        </authorList>
    </citation>
    <scope>NUCLEOTIDE SEQUENCE [LARGE SCALE GENOMIC DNA]</scope>
    <source>
        <strain evidence="14 15">DSM 18527</strain>
    </source>
</reference>
<comment type="similarity">
    <text evidence="2">Belongs to the TMEM175 family.</text>
</comment>
<evidence type="ECO:0008006" key="16">
    <source>
        <dbReference type="Google" id="ProtNLM"/>
    </source>
</evidence>
<keyword evidence="7" id="KW-0630">Potassium</keyword>
<sequence length="195" mass="22300">MFHSSKSRLDAISDGVFGVVLTIMVLDIKAPSNLSWQHLGNLPEEILTFFISFAVIGQYWIFHQELFSKLTKPTTKLLILNLFYLCFVCLMPFATSLLNNDLTARFNTTIFALVVCLVDSLQFILFHQVMGHWQRQGQSPTKHDLQEYHSAIIMFGFSIVYLLVGILWPLFLLPTIALSFLVRTIISRTLTKEVV</sequence>
<comment type="catalytic activity">
    <reaction evidence="12">
        <text>K(+)(in) = K(+)(out)</text>
        <dbReference type="Rhea" id="RHEA:29463"/>
        <dbReference type="ChEBI" id="CHEBI:29103"/>
    </reaction>
</comment>
<keyword evidence="3" id="KW-0813">Transport</keyword>
<evidence type="ECO:0000313" key="14">
    <source>
        <dbReference type="EMBL" id="KRM31855.1"/>
    </source>
</evidence>
<dbReference type="Proteomes" id="UP000051236">
    <property type="component" value="Unassembled WGS sequence"/>
</dbReference>
<keyword evidence="5 13" id="KW-0812">Transmembrane</keyword>
<dbReference type="PANTHER" id="PTHR31462">
    <property type="entry name" value="ENDOSOMAL/LYSOSOMAL POTASSIUM CHANNEL TMEM175"/>
    <property type="match status" value="1"/>
</dbReference>
<protein>
    <recommendedName>
        <fullName evidence="16">Integral membrane protein</fullName>
    </recommendedName>
</protein>
<evidence type="ECO:0000256" key="8">
    <source>
        <dbReference type="ARBA" id="ARBA00022989"/>
    </source>
</evidence>
<dbReference type="STRING" id="1423734.FC83_GL000535"/>
<keyword evidence="11" id="KW-0407">Ion channel</keyword>
<proteinExistence type="inferred from homology"/>
<organism evidence="14 15">
    <name type="scientific">Agrilactobacillus composti DSM 18527 = JCM 14202</name>
    <dbReference type="NCBI Taxonomy" id="1423734"/>
    <lineage>
        <taxon>Bacteria</taxon>
        <taxon>Bacillati</taxon>
        <taxon>Bacillota</taxon>
        <taxon>Bacilli</taxon>
        <taxon>Lactobacillales</taxon>
        <taxon>Lactobacillaceae</taxon>
        <taxon>Agrilactobacillus</taxon>
    </lineage>
</organism>
<keyword evidence="10 13" id="KW-0472">Membrane</keyword>
<evidence type="ECO:0000256" key="11">
    <source>
        <dbReference type="ARBA" id="ARBA00023303"/>
    </source>
</evidence>
<evidence type="ECO:0000256" key="9">
    <source>
        <dbReference type="ARBA" id="ARBA00023065"/>
    </source>
</evidence>
<dbReference type="OrthoDB" id="7626281at2"/>
<keyword evidence="9" id="KW-0406">Ion transport</keyword>
<dbReference type="GO" id="GO:0015252">
    <property type="term" value="F:proton channel activity"/>
    <property type="evidence" value="ECO:0007669"/>
    <property type="project" value="InterPro"/>
</dbReference>
<comment type="subcellular location">
    <subcellularLocation>
        <location evidence="1">Membrane</location>
        <topology evidence="1">Multi-pass membrane protein</topology>
    </subcellularLocation>
</comment>
<keyword evidence="6" id="KW-0631">Potassium channel</keyword>
<dbReference type="InterPro" id="IPR010617">
    <property type="entry name" value="TMEM175-like"/>
</dbReference>
<name>X0QRM7_9LACO</name>
<dbReference type="PANTHER" id="PTHR31462:SF5">
    <property type="entry name" value="ENDOSOMAL_LYSOSOMAL PROTON CHANNEL TMEM175"/>
    <property type="match status" value="1"/>
</dbReference>
<accession>X0QRM7</accession>
<evidence type="ECO:0000256" key="13">
    <source>
        <dbReference type="SAM" id="Phobius"/>
    </source>
</evidence>
<dbReference type="GO" id="GO:0005267">
    <property type="term" value="F:potassium channel activity"/>
    <property type="evidence" value="ECO:0007669"/>
    <property type="project" value="UniProtKB-KW"/>
</dbReference>
<evidence type="ECO:0000256" key="2">
    <source>
        <dbReference type="ARBA" id="ARBA00006920"/>
    </source>
</evidence>
<dbReference type="Pfam" id="PF06736">
    <property type="entry name" value="TMEM175"/>
    <property type="match status" value="1"/>
</dbReference>
<dbReference type="PATRIC" id="fig|1423734.3.peg.541"/>
<evidence type="ECO:0000256" key="6">
    <source>
        <dbReference type="ARBA" id="ARBA00022826"/>
    </source>
</evidence>
<evidence type="ECO:0000256" key="5">
    <source>
        <dbReference type="ARBA" id="ARBA00022692"/>
    </source>
</evidence>
<evidence type="ECO:0000256" key="3">
    <source>
        <dbReference type="ARBA" id="ARBA00022448"/>
    </source>
</evidence>